<sequence length="98" mass="11276">MNRGRLYELRTKTRWSQGPRLHSERLKWFLYSRYAYVTSVDEGASRVSLISCWSGVTRGRNFCKLVRSCSTRPGKADSLAKLVIRLKILQGLTRVVSP</sequence>
<dbReference type="RefSeq" id="XP_009853855.1">
    <property type="nucleotide sequence ID" value="XM_009855553.1"/>
</dbReference>
<dbReference type="EMBL" id="GL891307">
    <property type="protein sequence ID" value="EGO54285.1"/>
    <property type="molecule type" value="Genomic_DNA"/>
</dbReference>
<dbReference type="GeneID" id="20828203"/>
<gene>
    <name evidence="1" type="ORF">NEUTE1DRAFT_49219</name>
</gene>
<evidence type="ECO:0000313" key="2">
    <source>
        <dbReference type="Proteomes" id="UP000008065"/>
    </source>
</evidence>
<keyword evidence="2" id="KW-1185">Reference proteome</keyword>
<accession>F8MX14</accession>
<evidence type="ECO:0000313" key="1">
    <source>
        <dbReference type="EMBL" id="EGO54285.1"/>
    </source>
</evidence>
<dbReference type="Proteomes" id="UP000008065">
    <property type="component" value="Unassembled WGS sequence"/>
</dbReference>
<organism evidence="1 2">
    <name type="scientific">Neurospora tetrasperma (strain FGSC 2508 / ATCC MYA-4615 / P0657)</name>
    <dbReference type="NCBI Taxonomy" id="510951"/>
    <lineage>
        <taxon>Eukaryota</taxon>
        <taxon>Fungi</taxon>
        <taxon>Dikarya</taxon>
        <taxon>Ascomycota</taxon>
        <taxon>Pezizomycotina</taxon>
        <taxon>Sordariomycetes</taxon>
        <taxon>Sordariomycetidae</taxon>
        <taxon>Sordariales</taxon>
        <taxon>Sordariaceae</taxon>
        <taxon>Neurospora</taxon>
    </lineage>
</organism>
<name>F8MX14_NEUT8</name>
<dbReference type="HOGENOM" id="CLU_2373309_0_0_1"/>
<dbReference type="AlphaFoldDB" id="F8MX14"/>
<proteinExistence type="predicted"/>
<reference evidence="2" key="1">
    <citation type="journal article" date="2011" name="Genetics">
        <title>Massive changes in genome architecture accompany the transition to self-fertility in the filamentous fungus Neurospora tetrasperma.</title>
        <authorList>
            <person name="Ellison C.E."/>
            <person name="Stajich J.E."/>
            <person name="Jacobson D.J."/>
            <person name="Natvig D.O."/>
            <person name="Lapidus A."/>
            <person name="Foster B."/>
            <person name="Aerts A."/>
            <person name="Riley R."/>
            <person name="Lindquist E.A."/>
            <person name="Grigoriev I.V."/>
            <person name="Taylor J.W."/>
        </authorList>
    </citation>
    <scope>NUCLEOTIDE SEQUENCE [LARGE SCALE GENOMIC DNA]</scope>
    <source>
        <strain evidence="2">FGSC 2508 / P0657</strain>
    </source>
</reference>
<protein>
    <submittedName>
        <fullName evidence="1">Uncharacterized protein</fullName>
    </submittedName>
</protein>
<dbReference type="KEGG" id="nte:NEUTE1DRAFT49219"/>
<dbReference type="VEuPathDB" id="FungiDB:NEUTE1DRAFT_49219"/>